<proteinExistence type="predicted"/>
<feature type="compositionally biased region" description="Low complexity" evidence="1">
    <location>
        <begin position="162"/>
        <end position="215"/>
    </location>
</feature>
<feature type="chain" id="PRO_5043911985" description="Siderophore biosynthesis enzyme" evidence="2">
    <location>
        <begin position="23"/>
        <end position="240"/>
    </location>
</feature>
<feature type="region of interest" description="Disordered" evidence="1">
    <location>
        <begin position="157"/>
        <end position="215"/>
    </location>
</feature>
<comment type="caution">
    <text evidence="3">The sequence shown here is derived from an EMBL/GenBank/DDBJ whole genome shotgun (WGS) entry which is preliminary data.</text>
</comment>
<evidence type="ECO:0000256" key="1">
    <source>
        <dbReference type="SAM" id="MobiDB-lite"/>
    </source>
</evidence>
<keyword evidence="2" id="KW-0732">Signal</keyword>
<protein>
    <recommendedName>
        <fullName evidence="5">Siderophore biosynthesis enzyme</fullName>
    </recommendedName>
</protein>
<evidence type="ECO:0000256" key="2">
    <source>
        <dbReference type="SAM" id="SignalP"/>
    </source>
</evidence>
<gene>
    <name evidence="3" type="ORF">G3M48_001215</name>
</gene>
<reference evidence="3 4" key="1">
    <citation type="submission" date="2020-02" db="EMBL/GenBank/DDBJ databases">
        <title>Comparative genomics of the hypocrealean fungal genus Beauvera.</title>
        <authorList>
            <person name="Showalter D.N."/>
            <person name="Bushley K.E."/>
            <person name="Rehner S.A."/>
        </authorList>
    </citation>
    <scope>NUCLEOTIDE SEQUENCE [LARGE SCALE GENOMIC DNA]</scope>
    <source>
        <strain evidence="3 4">ARSEF4384</strain>
    </source>
</reference>
<feature type="region of interest" description="Disordered" evidence="1">
    <location>
        <begin position="126"/>
        <end position="145"/>
    </location>
</feature>
<dbReference type="AlphaFoldDB" id="A0AAW0RFM7"/>
<name>A0AAW0RFM7_9HYPO</name>
<keyword evidence="4" id="KW-1185">Reference proteome</keyword>
<accession>A0AAW0RFM7</accession>
<evidence type="ECO:0000313" key="4">
    <source>
        <dbReference type="Proteomes" id="UP001397290"/>
    </source>
</evidence>
<evidence type="ECO:0008006" key="5">
    <source>
        <dbReference type="Google" id="ProtNLM"/>
    </source>
</evidence>
<evidence type="ECO:0000313" key="3">
    <source>
        <dbReference type="EMBL" id="KAK8140967.1"/>
    </source>
</evidence>
<organism evidence="3 4">
    <name type="scientific">Beauveria asiatica</name>
    <dbReference type="NCBI Taxonomy" id="1069075"/>
    <lineage>
        <taxon>Eukaryota</taxon>
        <taxon>Fungi</taxon>
        <taxon>Dikarya</taxon>
        <taxon>Ascomycota</taxon>
        <taxon>Pezizomycotina</taxon>
        <taxon>Sordariomycetes</taxon>
        <taxon>Hypocreomycetidae</taxon>
        <taxon>Hypocreales</taxon>
        <taxon>Cordycipitaceae</taxon>
        <taxon>Beauveria</taxon>
    </lineage>
</organism>
<feature type="signal peptide" evidence="2">
    <location>
        <begin position="1"/>
        <end position="22"/>
    </location>
</feature>
<dbReference type="Proteomes" id="UP001397290">
    <property type="component" value="Unassembled WGS sequence"/>
</dbReference>
<sequence length="240" mass="22742">MPLIRTSAAVVAALSLASSAAARTDLAGCTYTDLVVKPTQMAAYASRLWYVPDTGEVCAFLDCGGGRAPPKSTVPGCPLYTGTETYAPSYIDPKTLGNGVVEAGSSVAAATTAVLATPSETASESAASATASASESASPAAATTASATTTDASITILTGTNTSTPSKSAESSSAQATSAASTAGASSPSSSSGSSKTVASGSSSSGAATTTSPSSAAGAMQTVGAVLGPCVVAAMAAGLA</sequence>
<dbReference type="EMBL" id="JAAHCF010001323">
    <property type="protein sequence ID" value="KAK8140967.1"/>
    <property type="molecule type" value="Genomic_DNA"/>
</dbReference>